<accession>A0AAD4LIX4</accession>
<comment type="caution">
    <text evidence="2">The sequence shown here is derived from an EMBL/GenBank/DDBJ whole genome shotgun (WGS) entry which is preliminary data.</text>
</comment>
<evidence type="ECO:0000313" key="3">
    <source>
        <dbReference type="Proteomes" id="UP001201163"/>
    </source>
</evidence>
<gene>
    <name evidence="2" type="ORF">EDB92DRAFT_1815425</name>
</gene>
<dbReference type="InterPro" id="IPR041457">
    <property type="entry name" value="CxC2_KDZ-assoc"/>
</dbReference>
<dbReference type="CDD" id="cd19757">
    <property type="entry name" value="Bbox1"/>
    <property type="match status" value="1"/>
</dbReference>
<name>A0AAD4LIX4_9AGAM</name>
<dbReference type="Pfam" id="PF18803">
    <property type="entry name" value="CxC2"/>
    <property type="match status" value="1"/>
</dbReference>
<feature type="domain" description="CxC2-like cysteine cluster KDZ transposase-associated" evidence="1">
    <location>
        <begin position="162"/>
        <end position="204"/>
    </location>
</feature>
<protein>
    <recommendedName>
        <fullName evidence="1">CxC2-like cysteine cluster KDZ transposase-associated domain-containing protein</fullName>
    </recommendedName>
</protein>
<dbReference type="InterPro" id="IPR040521">
    <property type="entry name" value="KDZ"/>
</dbReference>
<proteinExistence type="predicted"/>
<organism evidence="2 3">
    <name type="scientific">Lactarius akahatsu</name>
    <dbReference type="NCBI Taxonomy" id="416441"/>
    <lineage>
        <taxon>Eukaryota</taxon>
        <taxon>Fungi</taxon>
        <taxon>Dikarya</taxon>
        <taxon>Basidiomycota</taxon>
        <taxon>Agaricomycotina</taxon>
        <taxon>Agaricomycetes</taxon>
        <taxon>Russulales</taxon>
        <taxon>Russulaceae</taxon>
        <taxon>Lactarius</taxon>
    </lineage>
</organism>
<evidence type="ECO:0000313" key="2">
    <source>
        <dbReference type="EMBL" id="KAH8993769.1"/>
    </source>
</evidence>
<reference evidence="2" key="1">
    <citation type="submission" date="2022-01" db="EMBL/GenBank/DDBJ databases">
        <title>Comparative genomics reveals a dynamic genome evolution in the ectomycorrhizal milk-cap (Lactarius) mushrooms.</title>
        <authorList>
            <consortium name="DOE Joint Genome Institute"/>
            <person name="Lebreton A."/>
            <person name="Tang N."/>
            <person name="Kuo A."/>
            <person name="LaButti K."/>
            <person name="Drula E."/>
            <person name="Barry K."/>
            <person name="Clum A."/>
            <person name="Lipzen A."/>
            <person name="Mousain D."/>
            <person name="Ng V."/>
            <person name="Wang R."/>
            <person name="Wang X."/>
            <person name="Dai Y."/>
            <person name="Henrissat B."/>
            <person name="Grigoriev I.V."/>
            <person name="Guerin-Laguette A."/>
            <person name="Yu F."/>
            <person name="Martin F.M."/>
        </authorList>
    </citation>
    <scope>NUCLEOTIDE SEQUENCE</scope>
    <source>
        <strain evidence="2">QP</strain>
    </source>
</reference>
<sequence>MDVDETFWIEEPVIPEQKRSQRTYMEEFIPRIGPYLHCLLNSEGVPVMTTCQSCMSAPFEWRCTECFPTLVLCKECCRKSHQRLPFHRVQRWTGKYFILSWMWESQMDCDNEDHQLPTLASATQNLATVTKKETKSLLSSIGLVFMRSASAGAAALKLPSMTSTFHNPKTVFTFRVLEDFHLDNLECKTTPSQFFSHLRRLTNDEFPNTVLIGESTKIGFMMDGNFQAEHMKMRNPENDIPLSEGTAFMVSQKPYESHLKSVVERQQRSSCHNHRAVNNVNKHSRHLESTGIGAVACIHGAFVPDSVIDFQREKREFSYLSKYASQKNMDYSIFKALNFNMEGIEAALISYDVMCQWSVHMMERVASSNFLKLPDNLELRYSPSFIEGGRQIDGETIETLWAPLNEITRSTRGMSTSHRREVIDDHMNDSNWKKLIDLGKFLPMDAASVLTLVVCYQKALLAATLSAAAFESISVSASPERVQAWDAEEEHTQREQSRDVKVMDIYDIKMKQCYPFKHCVRGFKKDLMRSRSRQLTFSRHPHNSGDDFWDNTPLREAYIGIEFDGIGNHSTDSSIDVEYIPLHLPSHLGHDWCDKNGAEDLAKAELHLREGQLNDSLHHLRIALRHKSYLFRHDVYTRAQQAMVDLGTSSSLLDHRTHHCLGFGQWTFGEMPTLGNGWKTAKAQKMWWIEELQCLQVEMESAVRFFKHQEQSWQAKQELIEPQSQPGHAAWAARQSTMWSSMAIQAGSKFTTLLKSSPEFAKVLLQPKTSR</sequence>
<evidence type="ECO:0000259" key="1">
    <source>
        <dbReference type="Pfam" id="PF18803"/>
    </source>
</evidence>
<dbReference type="Proteomes" id="UP001201163">
    <property type="component" value="Unassembled WGS sequence"/>
</dbReference>
<dbReference type="AlphaFoldDB" id="A0AAD4LIX4"/>
<keyword evidence="3" id="KW-1185">Reference proteome</keyword>
<dbReference type="EMBL" id="JAKELL010000017">
    <property type="protein sequence ID" value="KAH8993769.1"/>
    <property type="molecule type" value="Genomic_DNA"/>
</dbReference>
<dbReference type="Pfam" id="PF18758">
    <property type="entry name" value="KDZ"/>
    <property type="match status" value="1"/>
</dbReference>